<sequence length="257" mass="29402">MAFMMAILPSAMWAQDDPLSLEAMIDNHKTVRTVLDVRAIMELGVYEYHKESSKKITDYRKIEDQLDKYKRGFEILDLVLQGTATAFHGVNTYHSIKRNIEGYWKLVDTYHDKILSHGAVWSSDTLILNTSSRTVDEIKLETENLYKSYMDLSLILSGASECSTANLMKILNSINESMDQIDYAIYHAYLDIHTYMTIRLGYWKKEIFMARGIKEIVKDSYTRWLAAGNEAHACIQEKKPFSHLPLGGGSLIGGRKD</sequence>
<proteinExistence type="predicted"/>
<evidence type="ECO:0000313" key="1">
    <source>
        <dbReference type="EMBL" id="MEQ2507410.1"/>
    </source>
</evidence>
<evidence type="ECO:0000313" key="2">
    <source>
        <dbReference type="Proteomes" id="UP001465717"/>
    </source>
</evidence>
<accession>A0ABV1FW67</accession>
<dbReference type="RefSeq" id="WP_349225682.1">
    <property type="nucleotide sequence ID" value="NZ_JBBNFG020000004.1"/>
</dbReference>
<organism evidence="1 2">
    <name type="scientific">Segatella sinensis</name>
    <dbReference type="NCBI Taxonomy" id="3085167"/>
    <lineage>
        <taxon>Bacteria</taxon>
        <taxon>Pseudomonadati</taxon>
        <taxon>Bacteroidota</taxon>
        <taxon>Bacteroidia</taxon>
        <taxon>Bacteroidales</taxon>
        <taxon>Prevotellaceae</taxon>
        <taxon>Segatella</taxon>
    </lineage>
</organism>
<dbReference type="Proteomes" id="UP001465717">
    <property type="component" value="Unassembled WGS sequence"/>
</dbReference>
<comment type="caution">
    <text evidence="1">The sequence shown here is derived from an EMBL/GenBank/DDBJ whole genome shotgun (WGS) entry which is preliminary data.</text>
</comment>
<keyword evidence="2" id="KW-1185">Reference proteome</keyword>
<gene>
    <name evidence="1" type="ORF">AAAT87_03825</name>
</gene>
<reference evidence="1 2" key="1">
    <citation type="submission" date="2024-04" db="EMBL/GenBank/DDBJ databases">
        <title>Human intestinal bacterial collection.</title>
        <authorList>
            <person name="Pauvert C."/>
            <person name="Hitch T.C.A."/>
            <person name="Clavel T."/>
        </authorList>
    </citation>
    <scope>NUCLEOTIDE SEQUENCE [LARGE SCALE GENOMIC DNA]</scope>
    <source>
        <strain evidence="1 2">CLA-AA-H174</strain>
    </source>
</reference>
<name>A0ABV1FW67_9BACT</name>
<protein>
    <submittedName>
        <fullName evidence="1">Uncharacterized protein</fullName>
    </submittedName>
</protein>
<dbReference type="EMBL" id="JBBNGE010000008">
    <property type="protein sequence ID" value="MEQ2507410.1"/>
    <property type="molecule type" value="Genomic_DNA"/>
</dbReference>